<dbReference type="STRING" id="762968.HMPREF9441_01509"/>
<sequence>MAGMERRHRLFSMPVFSAKNMKWEKMTYVLSKIALSSLGKVA</sequence>
<protein>
    <submittedName>
        <fullName evidence="1">Uncharacterized protein</fullName>
    </submittedName>
</protein>
<proteinExistence type="predicted"/>
<dbReference type="HOGENOM" id="CLU_3255194_0_0_10"/>
<gene>
    <name evidence="1" type="ORF">HMPREF9441_01509</name>
</gene>
<accession>G5SQ72</accession>
<keyword evidence="2" id="KW-1185">Reference proteome</keyword>
<dbReference type="EMBL" id="AFFY01000022">
    <property type="protein sequence ID" value="EHH00275.1"/>
    <property type="molecule type" value="Genomic_DNA"/>
</dbReference>
<name>G5SQ72_9BACT</name>
<comment type="caution">
    <text evidence="1">The sequence shown here is derived from an EMBL/GenBank/DDBJ whole genome shotgun (WGS) entry which is preliminary data.</text>
</comment>
<organism evidence="1 2">
    <name type="scientific">Paraprevotella clara YIT 11840</name>
    <dbReference type="NCBI Taxonomy" id="762968"/>
    <lineage>
        <taxon>Bacteria</taxon>
        <taxon>Pseudomonadati</taxon>
        <taxon>Bacteroidota</taxon>
        <taxon>Bacteroidia</taxon>
        <taxon>Bacteroidales</taxon>
        <taxon>Prevotellaceae</taxon>
        <taxon>Paraprevotella</taxon>
    </lineage>
</organism>
<evidence type="ECO:0000313" key="2">
    <source>
        <dbReference type="Proteomes" id="UP000003598"/>
    </source>
</evidence>
<dbReference type="AlphaFoldDB" id="G5SQ72"/>
<dbReference type="Proteomes" id="UP000003598">
    <property type="component" value="Unassembled WGS sequence"/>
</dbReference>
<evidence type="ECO:0000313" key="1">
    <source>
        <dbReference type="EMBL" id="EHH00275.1"/>
    </source>
</evidence>
<reference evidence="1 2" key="1">
    <citation type="submission" date="2011-03" db="EMBL/GenBank/DDBJ databases">
        <authorList>
            <person name="Weinstock G."/>
            <person name="Sodergren E."/>
            <person name="Clifton S."/>
            <person name="Fulton L."/>
            <person name="Fulton B."/>
            <person name="Courtney L."/>
            <person name="Fronick C."/>
            <person name="Harrison M."/>
            <person name="Strong C."/>
            <person name="Farmer C."/>
            <person name="Delahaunty K."/>
            <person name="Markovic C."/>
            <person name="Hall O."/>
            <person name="Minx P."/>
            <person name="Tomlinson C."/>
            <person name="Mitreva M."/>
            <person name="Hou S."/>
            <person name="Chen J."/>
            <person name="Wollam A."/>
            <person name="Pepin K.H."/>
            <person name="Johnson M."/>
            <person name="Bhonagiri V."/>
            <person name="Zhang X."/>
            <person name="Suruliraj S."/>
            <person name="Warren W."/>
            <person name="Chinwalla A."/>
            <person name="Mardis E.R."/>
            <person name="Wilson R.K."/>
        </authorList>
    </citation>
    <scope>NUCLEOTIDE SEQUENCE [LARGE SCALE GENOMIC DNA]</scope>
    <source>
        <strain evidence="1 2">YIT 11840</strain>
    </source>
</reference>